<evidence type="ECO:0000259" key="3">
    <source>
        <dbReference type="PROSITE" id="PS50097"/>
    </source>
</evidence>
<evidence type="ECO:0000256" key="1">
    <source>
        <dbReference type="ARBA" id="ARBA00004906"/>
    </source>
</evidence>
<evidence type="ECO:0000313" key="5">
    <source>
        <dbReference type="EMBL" id="KAL3654651.1"/>
    </source>
</evidence>
<dbReference type="CDD" id="cd18310">
    <property type="entry name" value="BTB_POZ_NPR_plant"/>
    <property type="match status" value="1"/>
</dbReference>
<dbReference type="PANTHER" id="PTHR46475:SF2">
    <property type="entry name" value="REGULATORY PROTEIN NPR3"/>
    <property type="match status" value="1"/>
</dbReference>
<dbReference type="PROSITE" id="PS52046">
    <property type="entry name" value="ZF_C2HC_NPR"/>
    <property type="match status" value="1"/>
</dbReference>
<proteinExistence type="predicted"/>
<protein>
    <recommendedName>
        <fullName evidence="7">BTB domain-containing protein</fullName>
    </recommendedName>
</protein>
<keyword evidence="2" id="KW-0863">Zinc-finger</keyword>
<dbReference type="InterPro" id="IPR011333">
    <property type="entry name" value="SKP1/BTB/POZ_sf"/>
</dbReference>
<dbReference type="Pfam" id="PF00651">
    <property type="entry name" value="BTB"/>
    <property type="match status" value="1"/>
</dbReference>
<dbReference type="Proteomes" id="UP001632038">
    <property type="component" value="Unassembled WGS sequence"/>
</dbReference>
<comment type="caution">
    <text evidence="2">Lacks conserved residue(s) required for the propagation of feature annotation.</text>
</comment>
<dbReference type="InterPro" id="IPR057250">
    <property type="entry name" value="Znf_C2HC_NPR-type"/>
</dbReference>
<organism evidence="5 6">
    <name type="scientific">Castilleja foliolosa</name>
    <dbReference type="NCBI Taxonomy" id="1961234"/>
    <lineage>
        <taxon>Eukaryota</taxon>
        <taxon>Viridiplantae</taxon>
        <taxon>Streptophyta</taxon>
        <taxon>Embryophyta</taxon>
        <taxon>Tracheophyta</taxon>
        <taxon>Spermatophyta</taxon>
        <taxon>Magnoliopsida</taxon>
        <taxon>eudicotyledons</taxon>
        <taxon>Gunneridae</taxon>
        <taxon>Pentapetalae</taxon>
        <taxon>asterids</taxon>
        <taxon>lamiids</taxon>
        <taxon>Lamiales</taxon>
        <taxon>Orobanchaceae</taxon>
        <taxon>Pedicularideae</taxon>
        <taxon>Castillejinae</taxon>
        <taxon>Castilleja</taxon>
    </lineage>
</organism>
<gene>
    <name evidence="5" type="ORF">CASFOL_001636</name>
</gene>
<dbReference type="InterPro" id="IPR000210">
    <property type="entry name" value="BTB/POZ_dom"/>
</dbReference>
<evidence type="ECO:0000256" key="2">
    <source>
        <dbReference type="PROSITE-ProRule" id="PRU01391"/>
    </source>
</evidence>
<dbReference type="SUPFAM" id="SSF54695">
    <property type="entry name" value="POZ domain"/>
    <property type="match status" value="1"/>
</dbReference>
<dbReference type="AlphaFoldDB" id="A0ABD3EK75"/>
<dbReference type="Gene3D" id="3.30.710.10">
    <property type="entry name" value="Potassium Channel Kv1.1, Chain A"/>
    <property type="match status" value="1"/>
</dbReference>
<dbReference type="EMBL" id="JAVIJP010000004">
    <property type="protein sequence ID" value="KAL3654651.1"/>
    <property type="molecule type" value="Genomic_DNA"/>
</dbReference>
<keyword evidence="2" id="KW-0479">Metal-binding</keyword>
<keyword evidence="2" id="KW-0862">Zinc</keyword>
<feature type="domain" description="C2HC NPR-type" evidence="4">
    <location>
        <begin position="127"/>
        <end position="141"/>
    </location>
</feature>
<feature type="domain" description="BTB" evidence="3">
    <location>
        <begin position="48"/>
        <end position="124"/>
    </location>
</feature>
<name>A0ABD3EK75_9LAMI</name>
<evidence type="ECO:0000259" key="4">
    <source>
        <dbReference type="PROSITE" id="PS52046"/>
    </source>
</evidence>
<dbReference type="GO" id="GO:0008270">
    <property type="term" value="F:zinc ion binding"/>
    <property type="evidence" value="ECO:0007669"/>
    <property type="project" value="UniProtKB-KW"/>
</dbReference>
<reference evidence="6" key="1">
    <citation type="journal article" date="2024" name="IScience">
        <title>Strigolactones Initiate the Formation of Haustorium-like Structures in Castilleja.</title>
        <authorList>
            <person name="Buerger M."/>
            <person name="Peterson D."/>
            <person name="Chory J."/>
        </authorList>
    </citation>
    <scope>NUCLEOTIDE SEQUENCE [LARGE SCALE GENOMIC DNA]</scope>
</reference>
<accession>A0ABD3EK75</accession>
<dbReference type="InterPro" id="IPR044292">
    <property type="entry name" value="NPR"/>
</dbReference>
<evidence type="ECO:0000313" key="6">
    <source>
        <dbReference type="Proteomes" id="UP001632038"/>
    </source>
</evidence>
<comment type="caution">
    <text evidence="5">The sequence shown here is derived from an EMBL/GenBank/DDBJ whole genome shotgun (WGS) entry which is preliminary data.</text>
</comment>
<dbReference type="PROSITE" id="PS50097">
    <property type="entry name" value="BTB"/>
    <property type="match status" value="1"/>
</dbReference>
<evidence type="ECO:0008006" key="7">
    <source>
        <dbReference type="Google" id="ProtNLM"/>
    </source>
</evidence>
<comment type="pathway">
    <text evidence="1">Protein modification; protein ubiquitination.</text>
</comment>
<sequence>MGRPVMVISYPPPVGLSRLGLKNLEIVSLSKLSCNFGQLLSESGTNLSEAEITVEESSVGVHRCILAARSKLFDNLFRNEKGVVEERGKPKYHMTSLLPFGKVGYDAFVILLNYSYTGRLRQSPIEVSTCVDSTCTHDACGPAVNFAVELMYVSAIFQVAELVSLF</sequence>
<dbReference type="PANTHER" id="PTHR46475">
    <property type="entry name" value="REGULATORY PROTEIN NPR3"/>
    <property type="match status" value="1"/>
</dbReference>
<keyword evidence="6" id="KW-1185">Reference proteome</keyword>